<dbReference type="EMBL" id="JAQQFM010000017">
    <property type="protein sequence ID" value="MFL9927565.1"/>
    <property type="molecule type" value="Genomic_DNA"/>
</dbReference>
<dbReference type="InterPro" id="IPR013424">
    <property type="entry name" value="Ice-binding_C"/>
</dbReference>
<keyword evidence="1" id="KW-0732">Signal</keyword>
<feature type="chain" id="PRO_5046088827" evidence="1">
    <location>
        <begin position="24"/>
        <end position="185"/>
    </location>
</feature>
<accession>A0ABW9AGN7</accession>
<name>A0ABW9AGN7_9BURK</name>
<feature type="signal peptide" evidence="1">
    <location>
        <begin position="1"/>
        <end position="23"/>
    </location>
</feature>
<dbReference type="Proteomes" id="UP001629246">
    <property type="component" value="Unassembled WGS sequence"/>
</dbReference>
<gene>
    <name evidence="2" type="ORF">PQR62_25050</name>
</gene>
<organism evidence="2 3">
    <name type="scientific">Herbaspirillum lusitanum</name>
    <dbReference type="NCBI Taxonomy" id="213312"/>
    <lineage>
        <taxon>Bacteria</taxon>
        <taxon>Pseudomonadati</taxon>
        <taxon>Pseudomonadota</taxon>
        <taxon>Betaproteobacteria</taxon>
        <taxon>Burkholderiales</taxon>
        <taxon>Oxalobacteraceae</taxon>
        <taxon>Herbaspirillum</taxon>
    </lineage>
</organism>
<sequence length="185" mass="19014">MQKFLKGIFLALSLVLIGQVANAAQINGTTAVTFNADTATIGASFGNGTKGKTFLENYTFTYGGVFDLSSAVISIALSNVSALTISSFTLSGNGNTYTGTKSTIGNTVYYTLDADHLSAGSYILAVAGKVTGTRGGSFGGNINVTAVPEASKIAMMLGGLALVGFMSLRRRRAETARVQGNMLAA</sequence>
<keyword evidence="3" id="KW-1185">Reference proteome</keyword>
<protein>
    <submittedName>
        <fullName evidence="2">FxDxF family PEP-CTERM protein</fullName>
    </submittedName>
</protein>
<comment type="caution">
    <text evidence="2">The sequence shown here is derived from an EMBL/GenBank/DDBJ whole genome shotgun (WGS) entry which is preliminary data.</text>
</comment>
<dbReference type="NCBIfam" id="TIGR02595">
    <property type="entry name" value="PEP_CTERM"/>
    <property type="match status" value="1"/>
</dbReference>
<evidence type="ECO:0000256" key="1">
    <source>
        <dbReference type="SAM" id="SignalP"/>
    </source>
</evidence>
<reference evidence="2 3" key="1">
    <citation type="journal article" date="2024" name="Chem. Sci.">
        <title>Discovery of megapolipeptins by genome mining of a Burkholderiales bacteria collection.</title>
        <authorList>
            <person name="Paulo B.S."/>
            <person name="Recchia M.J.J."/>
            <person name="Lee S."/>
            <person name="Fergusson C.H."/>
            <person name="Romanowski S.B."/>
            <person name="Hernandez A."/>
            <person name="Krull N."/>
            <person name="Liu D.Y."/>
            <person name="Cavanagh H."/>
            <person name="Bos A."/>
            <person name="Gray C.A."/>
            <person name="Murphy B.T."/>
            <person name="Linington R.G."/>
            <person name="Eustaquio A.S."/>
        </authorList>
    </citation>
    <scope>NUCLEOTIDE SEQUENCE [LARGE SCALE GENOMIC DNA]</scope>
    <source>
        <strain evidence="2 3">RL21-008-BIB-A</strain>
    </source>
</reference>
<evidence type="ECO:0000313" key="2">
    <source>
        <dbReference type="EMBL" id="MFL9927565.1"/>
    </source>
</evidence>
<proteinExistence type="predicted"/>
<dbReference type="NCBIfam" id="NF038126">
    <property type="entry name" value="PEP_CTERM_FxDxF"/>
    <property type="match status" value="1"/>
</dbReference>
<evidence type="ECO:0000313" key="3">
    <source>
        <dbReference type="Proteomes" id="UP001629246"/>
    </source>
</evidence>
<dbReference type="RefSeq" id="WP_408160801.1">
    <property type="nucleotide sequence ID" value="NZ_JAQQFM010000017.1"/>
</dbReference>